<gene>
    <name evidence="1" type="ORF">CU098_003589</name>
</gene>
<protein>
    <submittedName>
        <fullName evidence="1">Uncharacterized protein</fullName>
    </submittedName>
</protein>
<comment type="caution">
    <text evidence="1">The sequence shown here is derived from an EMBL/GenBank/DDBJ whole genome shotgun (WGS) entry which is preliminary data.</text>
</comment>
<proteinExistence type="predicted"/>
<dbReference type="Gene3D" id="3.40.50.1240">
    <property type="entry name" value="Phosphoglycerate mutase-like"/>
    <property type="match status" value="1"/>
</dbReference>
<sequence>MVVKEIWVTRHGFREDWVNDNPSLPTHRKNDPTLSQLGRQQAQELKDYLKDKSIDRIYSSPFYRVLETVYPLVEECNIPLFTDNSMAEWYGLAHGTYLPPAPNSELKQLFPKLDNSHSSSIPIPTNAETKEGCHVRVKEGLDRLVDFLDEQDIKTILLAGHAASVICAVRALSNQASYPVRSGTCSLARLTRNEDLSWTIVENGNCEHLSQGEQRSWHFSGDVPDYEQKKK</sequence>
<reference evidence="1 2" key="1">
    <citation type="journal article" date="2018" name="G3 (Bethesda)">
        <title>Phylogenetic and Phylogenomic Definition of Rhizopus Species.</title>
        <authorList>
            <person name="Gryganskyi A.P."/>
            <person name="Golan J."/>
            <person name="Dolatabadi S."/>
            <person name="Mondo S."/>
            <person name="Robb S."/>
            <person name="Idnurm A."/>
            <person name="Muszewska A."/>
            <person name="Steczkiewicz K."/>
            <person name="Masonjones S."/>
            <person name="Liao H.L."/>
            <person name="Gajdeczka M.T."/>
            <person name="Anike F."/>
            <person name="Vuek A."/>
            <person name="Anishchenko I.M."/>
            <person name="Voigt K."/>
            <person name="de Hoog G.S."/>
            <person name="Smith M.E."/>
            <person name="Heitman J."/>
            <person name="Vilgalys R."/>
            <person name="Stajich J.E."/>
        </authorList>
    </citation>
    <scope>NUCLEOTIDE SEQUENCE [LARGE SCALE GENOMIC DNA]</scope>
    <source>
        <strain evidence="1 2">LSU 92-RS-03</strain>
    </source>
</reference>
<dbReference type="PANTHER" id="PTHR16469">
    <property type="entry name" value="UBIQUITIN-ASSOCIATED AND SH3 DOMAIN-CONTAINING BA-RELATED"/>
    <property type="match status" value="1"/>
</dbReference>
<dbReference type="SUPFAM" id="SSF53254">
    <property type="entry name" value="Phosphoglycerate mutase-like"/>
    <property type="match status" value="1"/>
</dbReference>
<dbReference type="InterPro" id="IPR029033">
    <property type="entry name" value="His_PPase_superfam"/>
</dbReference>
<dbReference type="EMBL" id="PJQM01002566">
    <property type="protein sequence ID" value="RCH94363.1"/>
    <property type="molecule type" value="Genomic_DNA"/>
</dbReference>
<dbReference type="InterPro" id="IPR013078">
    <property type="entry name" value="His_Pase_superF_clade-1"/>
</dbReference>
<accession>A0A367JWP6</accession>
<keyword evidence="2" id="KW-1185">Reference proteome</keyword>
<dbReference type="PANTHER" id="PTHR16469:SF51">
    <property type="entry name" value="TRANSCRIPTION FACTOR TAU 55 KDA SUBUNIT"/>
    <property type="match status" value="1"/>
</dbReference>
<dbReference type="STRING" id="4846.A0A367JWP6"/>
<dbReference type="OrthoDB" id="414418at2759"/>
<evidence type="ECO:0000313" key="1">
    <source>
        <dbReference type="EMBL" id="RCH94363.1"/>
    </source>
</evidence>
<dbReference type="AlphaFoldDB" id="A0A367JWP6"/>
<dbReference type="Proteomes" id="UP000253551">
    <property type="component" value="Unassembled WGS sequence"/>
</dbReference>
<dbReference type="Pfam" id="PF00300">
    <property type="entry name" value="His_Phos_1"/>
    <property type="match status" value="1"/>
</dbReference>
<dbReference type="InterPro" id="IPR051710">
    <property type="entry name" value="Phosphatase_SH3-domain"/>
</dbReference>
<evidence type="ECO:0000313" key="2">
    <source>
        <dbReference type="Proteomes" id="UP000253551"/>
    </source>
</evidence>
<organism evidence="1 2">
    <name type="scientific">Rhizopus stolonifer</name>
    <name type="common">Rhizopus nigricans</name>
    <dbReference type="NCBI Taxonomy" id="4846"/>
    <lineage>
        <taxon>Eukaryota</taxon>
        <taxon>Fungi</taxon>
        <taxon>Fungi incertae sedis</taxon>
        <taxon>Mucoromycota</taxon>
        <taxon>Mucoromycotina</taxon>
        <taxon>Mucoromycetes</taxon>
        <taxon>Mucorales</taxon>
        <taxon>Mucorineae</taxon>
        <taxon>Rhizopodaceae</taxon>
        <taxon>Rhizopus</taxon>
    </lineage>
</organism>
<dbReference type="CDD" id="cd07067">
    <property type="entry name" value="HP_PGM_like"/>
    <property type="match status" value="1"/>
</dbReference>
<name>A0A367JWP6_RHIST</name>